<reference evidence="2 3" key="1">
    <citation type="submission" date="2022-03" db="EMBL/GenBank/DDBJ databases">
        <title>A chromosomal length assembly of Cordylochernes scorpioides.</title>
        <authorList>
            <person name="Zeh D."/>
            <person name="Zeh J."/>
        </authorList>
    </citation>
    <scope>NUCLEOTIDE SEQUENCE [LARGE SCALE GENOMIC DNA]</scope>
    <source>
        <strain evidence="2">IN4F17</strain>
        <tissue evidence="2">Whole Body</tissue>
    </source>
</reference>
<dbReference type="Proteomes" id="UP001235939">
    <property type="component" value="Chromosome X"/>
</dbReference>
<organism evidence="2 3">
    <name type="scientific">Cordylochernes scorpioides</name>
    <dbReference type="NCBI Taxonomy" id="51811"/>
    <lineage>
        <taxon>Eukaryota</taxon>
        <taxon>Metazoa</taxon>
        <taxon>Ecdysozoa</taxon>
        <taxon>Arthropoda</taxon>
        <taxon>Chelicerata</taxon>
        <taxon>Arachnida</taxon>
        <taxon>Pseudoscorpiones</taxon>
        <taxon>Cheliferoidea</taxon>
        <taxon>Chernetidae</taxon>
        <taxon>Cordylochernes</taxon>
    </lineage>
</organism>
<gene>
    <name evidence="2" type="ORF">LAZ67_X001143</name>
</gene>
<keyword evidence="3" id="KW-1185">Reference proteome</keyword>
<proteinExistence type="predicted"/>
<feature type="region of interest" description="Disordered" evidence="1">
    <location>
        <begin position="1"/>
        <end position="25"/>
    </location>
</feature>
<dbReference type="EMBL" id="CP092886">
    <property type="protein sequence ID" value="UYV84089.1"/>
    <property type="molecule type" value="Genomic_DNA"/>
</dbReference>
<accession>A0ABY6LS66</accession>
<evidence type="ECO:0000256" key="1">
    <source>
        <dbReference type="SAM" id="MobiDB-lite"/>
    </source>
</evidence>
<name>A0ABY6LS66_9ARAC</name>
<evidence type="ECO:0000313" key="2">
    <source>
        <dbReference type="EMBL" id="UYV84089.1"/>
    </source>
</evidence>
<evidence type="ECO:0000313" key="3">
    <source>
        <dbReference type="Proteomes" id="UP001235939"/>
    </source>
</evidence>
<sequence length="248" mass="27629">MSRMEGELTSPPHISEPRVGVETSTKRGLDTFHTCSSQLSAFVEEAEIMETGRAKTTPGSQTVCSGPQTKRTSQAWSLEMMESCLPWHRVQVTTQCPAGISRNETSREIRKLRSKVSKEDSRSVEMTATGDSESTYDSRSTALYLIDFIQVVTECFSAVVCLIATPGGVFGVGLLKGLFCLLEVHSDTYETNINLVKASLEPSPQKTTRRLSQELKRTITFIQRLLKVLGYKPYISKLINALHEDDWD</sequence>
<protein>
    <submittedName>
        <fullName evidence="2">Uncharacterized protein</fullName>
    </submittedName>
</protein>